<proteinExistence type="predicted"/>
<dbReference type="PANTHER" id="PTHR43854">
    <property type="entry name" value="INDOLEPYRUVATE OXIDOREDUCTASE SUBUNIT IORB"/>
    <property type="match status" value="1"/>
</dbReference>
<evidence type="ECO:0000256" key="1">
    <source>
        <dbReference type="ARBA" id="ARBA00023002"/>
    </source>
</evidence>
<organism evidence="3 4">
    <name type="scientific">Caproiciproducens galactitolivorans</name>
    <dbReference type="NCBI Taxonomy" id="642589"/>
    <lineage>
        <taxon>Bacteria</taxon>
        <taxon>Bacillati</taxon>
        <taxon>Bacillota</taxon>
        <taxon>Clostridia</taxon>
        <taxon>Eubacteriales</taxon>
        <taxon>Acutalibacteraceae</taxon>
        <taxon>Caproiciproducens</taxon>
    </lineage>
</organism>
<dbReference type="InterPro" id="IPR002869">
    <property type="entry name" value="Pyrv_flavodox_OxRed_cen"/>
</dbReference>
<dbReference type="SUPFAM" id="SSF53323">
    <property type="entry name" value="Pyruvate-ferredoxin oxidoreductase, PFOR, domain III"/>
    <property type="match status" value="1"/>
</dbReference>
<gene>
    <name evidence="3" type="ORF">OUY18_07900</name>
</gene>
<dbReference type="InterPro" id="IPR052198">
    <property type="entry name" value="IorB_Oxidoreductase"/>
</dbReference>
<reference evidence="3 4" key="1">
    <citation type="submission" date="2022-11" db="EMBL/GenBank/DDBJ databases">
        <authorList>
            <person name="Caiyu Z."/>
        </authorList>
    </citation>
    <scope>NUCLEOTIDE SEQUENCE [LARGE SCALE GENOMIC DNA]</scope>
    <source>
        <strain evidence="3 4">YR-4</strain>
    </source>
</reference>
<comment type="caution">
    <text evidence="3">The sequence shown here is derived from an EMBL/GenBank/DDBJ whole genome shotgun (WGS) entry which is preliminary data.</text>
</comment>
<dbReference type="Pfam" id="PF01558">
    <property type="entry name" value="POR"/>
    <property type="match status" value="1"/>
</dbReference>
<dbReference type="Gene3D" id="3.40.920.10">
    <property type="entry name" value="Pyruvate-ferredoxin oxidoreductase, PFOR, domain III"/>
    <property type="match status" value="1"/>
</dbReference>
<sequence length="201" mass="21013">MTVNCILSGVGGQGTVLASKLIAQAAMDKGQNARTAETIGMAQRGGCVVSHVRIGDEIHSPMIPKHSADVIIGFEPAEAVRCLPYLKKGGVAVVSRKAIRPVTASLGNSAYNGSEMMPYLQKEAAKLIVVDGDKICKACGSAKVLNVALLGAACASGMLGLSMEELKTAISKRVKPQFIELNTKALEEGAKAAEIMQQCEE</sequence>
<evidence type="ECO:0000313" key="4">
    <source>
        <dbReference type="Proteomes" id="UP001082703"/>
    </source>
</evidence>
<feature type="domain" description="Pyruvate/ketoisovalerate oxidoreductase catalytic" evidence="2">
    <location>
        <begin position="11"/>
        <end position="190"/>
    </location>
</feature>
<evidence type="ECO:0000313" key="3">
    <source>
        <dbReference type="EMBL" id="MCY1714173.1"/>
    </source>
</evidence>
<accession>A0ABT4BVR8</accession>
<dbReference type="InterPro" id="IPR019752">
    <property type="entry name" value="Pyrv/ketoisovalerate_OxRed_cat"/>
</dbReference>
<dbReference type="PANTHER" id="PTHR43854:SF1">
    <property type="entry name" value="INDOLEPYRUVATE OXIDOREDUCTASE SUBUNIT IORB"/>
    <property type="match status" value="1"/>
</dbReference>
<protein>
    <submittedName>
        <fullName evidence="3">Indolepyruvate oxidoreductase subunit beta</fullName>
    </submittedName>
</protein>
<evidence type="ECO:0000259" key="2">
    <source>
        <dbReference type="Pfam" id="PF01558"/>
    </source>
</evidence>
<keyword evidence="1" id="KW-0560">Oxidoreductase</keyword>
<name>A0ABT4BVR8_9FIRM</name>
<dbReference type="RefSeq" id="WP_268058224.1">
    <property type="nucleotide sequence ID" value="NZ_JAPOHA010000007.1"/>
</dbReference>
<dbReference type="Proteomes" id="UP001082703">
    <property type="component" value="Unassembled WGS sequence"/>
</dbReference>
<keyword evidence="4" id="KW-1185">Reference proteome</keyword>
<dbReference type="EMBL" id="JAPOHA010000007">
    <property type="protein sequence ID" value="MCY1714173.1"/>
    <property type="molecule type" value="Genomic_DNA"/>
</dbReference>